<dbReference type="Proteomes" id="UP001313282">
    <property type="component" value="Unassembled WGS sequence"/>
</dbReference>
<name>A0AAN8MR64_9PEZI</name>
<proteinExistence type="predicted"/>
<evidence type="ECO:0000313" key="1">
    <source>
        <dbReference type="EMBL" id="KAK6339643.1"/>
    </source>
</evidence>
<reference evidence="1 2" key="1">
    <citation type="submission" date="2019-10" db="EMBL/GenBank/DDBJ databases">
        <authorList>
            <person name="Palmer J.M."/>
        </authorList>
    </citation>
    <scope>NUCLEOTIDE SEQUENCE [LARGE SCALE GENOMIC DNA]</scope>
    <source>
        <strain evidence="1 2">TWF718</strain>
    </source>
</reference>
<gene>
    <name evidence="1" type="ORF">TWF718_009038</name>
</gene>
<dbReference type="AlphaFoldDB" id="A0AAN8MR64"/>
<keyword evidence="2" id="KW-1185">Reference proteome</keyword>
<dbReference type="EMBL" id="JAVHNR010000006">
    <property type="protein sequence ID" value="KAK6339643.1"/>
    <property type="molecule type" value="Genomic_DNA"/>
</dbReference>
<evidence type="ECO:0000313" key="2">
    <source>
        <dbReference type="Proteomes" id="UP001313282"/>
    </source>
</evidence>
<comment type="caution">
    <text evidence="1">The sequence shown here is derived from an EMBL/GenBank/DDBJ whole genome shotgun (WGS) entry which is preliminary data.</text>
</comment>
<organism evidence="1 2">
    <name type="scientific">Orbilia javanica</name>
    <dbReference type="NCBI Taxonomy" id="47235"/>
    <lineage>
        <taxon>Eukaryota</taxon>
        <taxon>Fungi</taxon>
        <taxon>Dikarya</taxon>
        <taxon>Ascomycota</taxon>
        <taxon>Pezizomycotina</taxon>
        <taxon>Orbiliomycetes</taxon>
        <taxon>Orbiliales</taxon>
        <taxon>Orbiliaceae</taxon>
        <taxon>Orbilia</taxon>
    </lineage>
</organism>
<accession>A0AAN8MR64</accession>
<protein>
    <submittedName>
        <fullName evidence="1">Uncharacterized protein</fullName>
    </submittedName>
</protein>
<sequence>MAAYSYTPIADLVIDLTDAKQQHHLFLVASTNLRVASPVWRKILDPDPRFAPLETVSVDGTIYKKITIEEVEVESLQIVLGILHYRIDNIPTEWNPKPSDSRLLRLDFSVMQSLALILDEYDCAGIVSLFLDGWMGLVMAVPGPDYVGVGFEDWIFIASVLEKSGSRSRKPNDVIRLVSRELIRDVCMSTWEPKSLPEAKYYRWKKRQQGAEGVTATGDTAQPIETQIKEGEPFDLVEVNLGMVPEKILDHILNSRSLRGYQMFEPLYKLVQDLLNPNPTDSQTRLCKNKECSALALGSLIRSLNEQGFQHLLTKDLSFEQIMPPGLLSLEDLYNKILAIELTTLNLKDIHVELTLDDLDRELKTVFIGSSTRPIFFRTGHMICPDPTTACPVALQLEKIKADSRKTFRFVEGYEL</sequence>